<keyword evidence="7" id="KW-0675">Receptor</keyword>
<dbReference type="EMBL" id="CAJPVJ010019339">
    <property type="protein sequence ID" value="CAG2177264.1"/>
    <property type="molecule type" value="Genomic_DNA"/>
</dbReference>
<evidence type="ECO:0000313" key="10">
    <source>
        <dbReference type="EMBL" id="CAD7660126.1"/>
    </source>
</evidence>
<evidence type="ECO:0000313" key="11">
    <source>
        <dbReference type="Proteomes" id="UP000728032"/>
    </source>
</evidence>
<dbReference type="PANTHER" id="PTHR24082:SF283">
    <property type="entry name" value="NUCLEAR HORMONE RECEPTOR HR96"/>
    <property type="match status" value="1"/>
</dbReference>
<evidence type="ECO:0000256" key="3">
    <source>
        <dbReference type="ARBA" id="ARBA00022833"/>
    </source>
</evidence>
<keyword evidence="2" id="KW-0863">Zinc-finger</keyword>
<evidence type="ECO:0000259" key="9">
    <source>
        <dbReference type="PROSITE" id="PS51843"/>
    </source>
</evidence>
<evidence type="ECO:0000256" key="4">
    <source>
        <dbReference type="ARBA" id="ARBA00023015"/>
    </source>
</evidence>
<feature type="compositionally biased region" description="Basic and acidic residues" evidence="8">
    <location>
        <begin position="1"/>
        <end position="15"/>
    </location>
</feature>
<dbReference type="PROSITE" id="PS51843">
    <property type="entry name" value="NR_LBD"/>
    <property type="match status" value="1"/>
</dbReference>
<keyword evidence="5" id="KW-0238">DNA-binding</keyword>
<name>A0A7R9MHB7_9ACAR</name>
<feature type="region of interest" description="Disordered" evidence="8">
    <location>
        <begin position="1"/>
        <end position="32"/>
    </location>
</feature>
<keyword evidence="3" id="KW-0862">Zinc</keyword>
<keyword evidence="4" id="KW-0805">Transcription regulation</keyword>
<keyword evidence="11" id="KW-1185">Reference proteome</keyword>
<dbReference type="InterPro" id="IPR035500">
    <property type="entry name" value="NHR-like_dom_sf"/>
</dbReference>
<protein>
    <recommendedName>
        <fullName evidence="9">NR LBD domain-containing protein</fullName>
    </recommendedName>
</protein>
<feature type="domain" description="NR LBD" evidence="9">
    <location>
        <begin position="98"/>
        <end position="329"/>
    </location>
</feature>
<keyword evidence="6" id="KW-0804">Transcription</keyword>
<keyword evidence="1" id="KW-0479">Metal-binding</keyword>
<dbReference type="GO" id="GO:0004879">
    <property type="term" value="F:nuclear receptor activity"/>
    <property type="evidence" value="ECO:0007669"/>
    <property type="project" value="TreeGrafter"/>
</dbReference>
<evidence type="ECO:0000256" key="7">
    <source>
        <dbReference type="ARBA" id="ARBA00023170"/>
    </source>
</evidence>
<proteinExistence type="predicted"/>
<feature type="compositionally biased region" description="Polar residues" evidence="8">
    <location>
        <begin position="16"/>
        <end position="29"/>
    </location>
</feature>
<evidence type="ECO:0000256" key="8">
    <source>
        <dbReference type="SAM" id="MobiDB-lite"/>
    </source>
</evidence>
<accession>A0A7R9MHB7</accession>
<dbReference type="GO" id="GO:0000122">
    <property type="term" value="P:negative regulation of transcription by RNA polymerase II"/>
    <property type="evidence" value="ECO:0007669"/>
    <property type="project" value="TreeGrafter"/>
</dbReference>
<dbReference type="OrthoDB" id="6352325at2759"/>
<dbReference type="InterPro" id="IPR000536">
    <property type="entry name" value="Nucl_hrmn_rcpt_lig-bd"/>
</dbReference>
<dbReference type="GO" id="GO:0000978">
    <property type="term" value="F:RNA polymerase II cis-regulatory region sequence-specific DNA binding"/>
    <property type="evidence" value="ECO:0007669"/>
    <property type="project" value="TreeGrafter"/>
</dbReference>
<sequence>SIKPDPDAVKWRSDSVESYSTGSDTNTGSPDIPYHDFASHPLYTTYRVSDDYMDIADPDIIDVSAIMTDIHIPERQEVSVIPIHRPLMDYRNQFNELEGDRLAELLSAMSIFTERYKTRPTEELYFPEVYRVLSYRFEHQLRKIIEMCKNLIHFKSFCENDKVSLIKYGFIELYLLRSLNNYDSTHNYWTVVMENRHSVILRLESMQYYPRNIHSLYRIFFEKILNDWNSDTVVLDLLTAIILFNPNRPNLTHRDSVKVQQQTYMYLLQRYLLLRYRDETESQAKCQRLLRSLYYLEVLAEKKVQNCLEIDRKIVAQHPLLLEVFDLPTMSQDIKPSHLMANIFVY</sequence>
<reference evidence="10" key="1">
    <citation type="submission" date="2020-11" db="EMBL/GenBank/DDBJ databases">
        <authorList>
            <person name="Tran Van P."/>
        </authorList>
    </citation>
    <scope>NUCLEOTIDE SEQUENCE</scope>
</reference>
<dbReference type="SMART" id="SM00430">
    <property type="entry name" value="HOLI"/>
    <property type="match status" value="1"/>
</dbReference>
<dbReference type="Gene3D" id="1.10.565.10">
    <property type="entry name" value="Retinoid X Receptor"/>
    <property type="match status" value="1"/>
</dbReference>
<dbReference type="AlphaFoldDB" id="A0A7R9MHB7"/>
<gene>
    <name evidence="10" type="ORF">ONB1V03_LOCUS16696</name>
</gene>
<evidence type="ECO:0000256" key="5">
    <source>
        <dbReference type="ARBA" id="ARBA00023125"/>
    </source>
</evidence>
<dbReference type="GO" id="GO:0030154">
    <property type="term" value="P:cell differentiation"/>
    <property type="evidence" value="ECO:0007669"/>
    <property type="project" value="TreeGrafter"/>
</dbReference>
<dbReference type="Proteomes" id="UP000728032">
    <property type="component" value="Unassembled WGS sequence"/>
</dbReference>
<dbReference type="PANTHER" id="PTHR24082">
    <property type="entry name" value="NUCLEAR HORMONE RECEPTOR"/>
    <property type="match status" value="1"/>
</dbReference>
<evidence type="ECO:0000256" key="2">
    <source>
        <dbReference type="ARBA" id="ARBA00022771"/>
    </source>
</evidence>
<dbReference type="GO" id="GO:0008270">
    <property type="term" value="F:zinc ion binding"/>
    <property type="evidence" value="ECO:0007669"/>
    <property type="project" value="UniProtKB-KW"/>
</dbReference>
<evidence type="ECO:0000256" key="1">
    <source>
        <dbReference type="ARBA" id="ARBA00022723"/>
    </source>
</evidence>
<evidence type="ECO:0000256" key="6">
    <source>
        <dbReference type="ARBA" id="ARBA00023163"/>
    </source>
</evidence>
<dbReference type="SUPFAM" id="SSF48508">
    <property type="entry name" value="Nuclear receptor ligand-binding domain"/>
    <property type="match status" value="1"/>
</dbReference>
<feature type="non-terminal residue" evidence="10">
    <location>
        <position position="1"/>
    </location>
</feature>
<dbReference type="InterPro" id="IPR050234">
    <property type="entry name" value="Nuclear_hormone_rcpt_NR1"/>
</dbReference>
<dbReference type="EMBL" id="OC934164">
    <property type="protein sequence ID" value="CAD7660126.1"/>
    <property type="molecule type" value="Genomic_DNA"/>
</dbReference>
<dbReference type="GO" id="GO:0045944">
    <property type="term" value="P:positive regulation of transcription by RNA polymerase II"/>
    <property type="evidence" value="ECO:0007669"/>
    <property type="project" value="TreeGrafter"/>
</dbReference>
<organism evidence="10">
    <name type="scientific">Oppiella nova</name>
    <dbReference type="NCBI Taxonomy" id="334625"/>
    <lineage>
        <taxon>Eukaryota</taxon>
        <taxon>Metazoa</taxon>
        <taxon>Ecdysozoa</taxon>
        <taxon>Arthropoda</taxon>
        <taxon>Chelicerata</taxon>
        <taxon>Arachnida</taxon>
        <taxon>Acari</taxon>
        <taxon>Acariformes</taxon>
        <taxon>Sarcoptiformes</taxon>
        <taxon>Oribatida</taxon>
        <taxon>Brachypylina</taxon>
        <taxon>Oppioidea</taxon>
        <taxon>Oppiidae</taxon>
        <taxon>Oppiella</taxon>
    </lineage>
</organism>